<evidence type="ECO:0000313" key="2">
    <source>
        <dbReference type="EMBL" id="PZR07718.1"/>
    </source>
</evidence>
<dbReference type="PANTHER" id="PTHR37539:SF1">
    <property type="entry name" value="ER-BOUND OXYGENASE MPAB_MPAB'_RUBBER OXYGENASE CATALYTIC DOMAIN-CONTAINING PROTEIN"/>
    <property type="match status" value="1"/>
</dbReference>
<evidence type="ECO:0000259" key="1">
    <source>
        <dbReference type="Pfam" id="PF09995"/>
    </source>
</evidence>
<gene>
    <name evidence="2" type="ORF">DI536_26795</name>
</gene>
<dbReference type="GO" id="GO:0016491">
    <property type="term" value="F:oxidoreductase activity"/>
    <property type="evidence" value="ECO:0007669"/>
    <property type="project" value="InterPro"/>
</dbReference>
<dbReference type="Pfam" id="PF09995">
    <property type="entry name" value="MPAB_Lcp_cat"/>
    <property type="match status" value="1"/>
</dbReference>
<name>A0A2W5UFJ8_9BACT</name>
<organism evidence="2 3">
    <name type="scientific">Archangium gephyra</name>
    <dbReference type="NCBI Taxonomy" id="48"/>
    <lineage>
        <taxon>Bacteria</taxon>
        <taxon>Pseudomonadati</taxon>
        <taxon>Myxococcota</taxon>
        <taxon>Myxococcia</taxon>
        <taxon>Myxococcales</taxon>
        <taxon>Cystobacterineae</taxon>
        <taxon>Archangiaceae</taxon>
        <taxon>Archangium</taxon>
    </lineage>
</organism>
<evidence type="ECO:0000313" key="3">
    <source>
        <dbReference type="Proteomes" id="UP000249061"/>
    </source>
</evidence>
<proteinExistence type="predicted"/>
<dbReference type="PANTHER" id="PTHR37539">
    <property type="entry name" value="SECRETED PROTEIN-RELATED"/>
    <property type="match status" value="1"/>
</dbReference>
<reference evidence="2 3" key="1">
    <citation type="submission" date="2017-08" db="EMBL/GenBank/DDBJ databases">
        <title>Infants hospitalized years apart are colonized by the same room-sourced microbial strains.</title>
        <authorList>
            <person name="Brooks B."/>
            <person name="Olm M.R."/>
            <person name="Firek B.A."/>
            <person name="Baker R."/>
            <person name="Thomas B.C."/>
            <person name="Morowitz M.J."/>
            <person name="Banfield J.F."/>
        </authorList>
    </citation>
    <scope>NUCLEOTIDE SEQUENCE [LARGE SCALE GENOMIC DNA]</scope>
    <source>
        <strain evidence="2">S2_003_000_R2_14</strain>
    </source>
</reference>
<comment type="caution">
    <text evidence="2">The sequence shown here is derived from an EMBL/GenBank/DDBJ whole genome shotgun (WGS) entry which is preliminary data.</text>
</comment>
<accession>A0A2W5UFJ8</accession>
<feature type="domain" description="ER-bound oxygenase mpaB/mpaB'/Rubber oxygenase catalytic" evidence="1">
    <location>
        <begin position="115"/>
        <end position="331"/>
    </location>
</feature>
<dbReference type="Proteomes" id="UP000249061">
    <property type="component" value="Unassembled WGS sequence"/>
</dbReference>
<dbReference type="EMBL" id="QFQP01000029">
    <property type="protein sequence ID" value="PZR07718.1"/>
    <property type="molecule type" value="Genomic_DNA"/>
</dbReference>
<dbReference type="InterPro" id="IPR018713">
    <property type="entry name" value="MPAB/Lcp_cat_dom"/>
</dbReference>
<sequence>MWWGAVTRQPMLPARFRAPTSASPRFTRLGHFLTREDPLADAVIDELVPLERAAQEALIARMLSARPGALPRSLQTMHDWLRAEPFWFDAPRAQAGGEVLLRNGLLAGFVLGFKSLVVGYCSPGGNKPLAFSGRLTSDVNRRLAETARFVEAVSLPGGTQFSSPGFIATVRVRLIHARIRHALRGSPRWKAAEWGAPINQYDMAATVLLFSSVLIAGLRDLGVNVSAEDEAANLHLWRAIGRLMGVDEELLATSPAEADALWSAIEATDGDPDADSRRLTHALILEGADRGTAPPAAIDFGYALCRHLIGARRADLLELPHSAWDLAPGVMKRLIRGVDSMTRYVPGARDGALRLGAGYWRRTVELTFGKREVPFELPNAPTP</sequence>
<dbReference type="AlphaFoldDB" id="A0A2W5UFJ8"/>
<protein>
    <recommendedName>
        <fullName evidence="1">ER-bound oxygenase mpaB/mpaB'/Rubber oxygenase catalytic domain-containing protein</fullName>
    </recommendedName>
</protein>
<dbReference type="InterPro" id="IPR037473">
    <property type="entry name" value="Lcp-like"/>
</dbReference>